<dbReference type="RefSeq" id="WP_282764969.1">
    <property type="nucleotide sequence ID" value="NZ_JASCTH010000027.1"/>
</dbReference>
<name>A0ABT6WVH2_9ACTN</name>
<accession>A0ABT6WVH2</accession>
<comment type="caution">
    <text evidence="1">The sequence shown here is derived from an EMBL/GenBank/DDBJ whole genome shotgun (WGS) entry which is preliminary data.</text>
</comment>
<sequence>MNRSTEHELRELFAAEAADAPDDQAVAAAAIRRIPRWTCDR</sequence>
<proteinExistence type="predicted"/>
<keyword evidence="2" id="KW-1185">Reference proteome</keyword>
<dbReference type="Proteomes" id="UP001241758">
    <property type="component" value="Unassembled WGS sequence"/>
</dbReference>
<gene>
    <name evidence="1" type="ORF">QLQ12_34570</name>
</gene>
<protein>
    <recommendedName>
        <fullName evidence="3">Anti-sigma factor</fullName>
    </recommendedName>
</protein>
<evidence type="ECO:0008006" key="3">
    <source>
        <dbReference type="Google" id="ProtNLM"/>
    </source>
</evidence>
<evidence type="ECO:0000313" key="1">
    <source>
        <dbReference type="EMBL" id="MDI6103751.1"/>
    </source>
</evidence>
<dbReference type="EMBL" id="JASCTH010000027">
    <property type="protein sequence ID" value="MDI6103751.1"/>
    <property type="molecule type" value="Genomic_DNA"/>
</dbReference>
<organism evidence="1 2">
    <name type="scientific">Actinoplanes sandaracinus</name>
    <dbReference type="NCBI Taxonomy" id="3045177"/>
    <lineage>
        <taxon>Bacteria</taxon>
        <taxon>Bacillati</taxon>
        <taxon>Actinomycetota</taxon>
        <taxon>Actinomycetes</taxon>
        <taxon>Micromonosporales</taxon>
        <taxon>Micromonosporaceae</taxon>
        <taxon>Actinoplanes</taxon>
    </lineage>
</organism>
<evidence type="ECO:0000313" key="2">
    <source>
        <dbReference type="Proteomes" id="UP001241758"/>
    </source>
</evidence>
<reference evidence="1 2" key="1">
    <citation type="submission" date="2023-05" db="EMBL/GenBank/DDBJ databases">
        <title>Actinoplanes sp. NEAU-A12 genome sequencing.</title>
        <authorList>
            <person name="Wang Z.-S."/>
        </authorList>
    </citation>
    <scope>NUCLEOTIDE SEQUENCE [LARGE SCALE GENOMIC DNA]</scope>
    <source>
        <strain evidence="1 2">NEAU-A12</strain>
    </source>
</reference>